<evidence type="ECO:0000256" key="5">
    <source>
        <dbReference type="ARBA" id="ARBA00023237"/>
    </source>
</evidence>
<dbReference type="CDD" id="cd08977">
    <property type="entry name" value="SusD"/>
    <property type="match status" value="1"/>
</dbReference>
<reference evidence="10" key="1">
    <citation type="journal article" date="2019" name="Int. J. Syst. Evol. Microbiol.">
        <title>The Global Catalogue of Microorganisms (GCM) 10K type strain sequencing project: providing services to taxonomists for standard genome sequencing and annotation.</title>
        <authorList>
            <consortium name="The Broad Institute Genomics Platform"/>
            <consortium name="The Broad Institute Genome Sequencing Center for Infectious Disease"/>
            <person name="Wu L."/>
            <person name="Ma J."/>
        </authorList>
    </citation>
    <scope>NUCLEOTIDE SEQUENCE [LARGE SCALE GENOMIC DNA]</scope>
    <source>
        <strain evidence="10">CGMCC 4.7466</strain>
    </source>
</reference>
<dbReference type="EMBL" id="JBHSJJ010000008">
    <property type="protein sequence ID" value="MFC4873034.1"/>
    <property type="molecule type" value="Genomic_DNA"/>
</dbReference>
<feature type="signal peptide" evidence="6">
    <location>
        <begin position="1"/>
        <end position="21"/>
    </location>
</feature>
<comment type="caution">
    <text evidence="9">The sequence shown here is derived from an EMBL/GenBank/DDBJ whole genome shotgun (WGS) entry which is preliminary data.</text>
</comment>
<dbReference type="Pfam" id="PF07980">
    <property type="entry name" value="SusD_RagB"/>
    <property type="match status" value="1"/>
</dbReference>
<name>A0ABV9T2Z1_9BACT</name>
<evidence type="ECO:0000313" key="9">
    <source>
        <dbReference type="EMBL" id="MFC4873034.1"/>
    </source>
</evidence>
<organism evidence="9 10">
    <name type="scientific">Negadavirga shengliensis</name>
    <dbReference type="NCBI Taxonomy" id="1389218"/>
    <lineage>
        <taxon>Bacteria</taxon>
        <taxon>Pseudomonadati</taxon>
        <taxon>Bacteroidota</taxon>
        <taxon>Cytophagia</taxon>
        <taxon>Cytophagales</taxon>
        <taxon>Cyclobacteriaceae</taxon>
        <taxon>Negadavirga</taxon>
    </lineage>
</organism>
<feature type="domain" description="SusD-like N-terminal" evidence="8">
    <location>
        <begin position="22"/>
        <end position="221"/>
    </location>
</feature>
<dbReference type="InterPro" id="IPR012944">
    <property type="entry name" value="SusD_RagB_dom"/>
</dbReference>
<dbReference type="Proteomes" id="UP001595818">
    <property type="component" value="Unassembled WGS sequence"/>
</dbReference>
<evidence type="ECO:0000256" key="2">
    <source>
        <dbReference type="ARBA" id="ARBA00006275"/>
    </source>
</evidence>
<evidence type="ECO:0000313" key="10">
    <source>
        <dbReference type="Proteomes" id="UP001595818"/>
    </source>
</evidence>
<proteinExistence type="inferred from homology"/>
<dbReference type="SUPFAM" id="SSF48452">
    <property type="entry name" value="TPR-like"/>
    <property type="match status" value="1"/>
</dbReference>
<evidence type="ECO:0000256" key="1">
    <source>
        <dbReference type="ARBA" id="ARBA00004442"/>
    </source>
</evidence>
<dbReference type="Gene3D" id="1.25.40.390">
    <property type="match status" value="1"/>
</dbReference>
<comment type="subcellular location">
    <subcellularLocation>
        <location evidence="1">Cell outer membrane</location>
    </subcellularLocation>
</comment>
<evidence type="ECO:0000256" key="3">
    <source>
        <dbReference type="ARBA" id="ARBA00022729"/>
    </source>
</evidence>
<keyword evidence="10" id="KW-1185">Reference proteome</keyword>
<dbReference type="InterPro" id="IPR011990">
    <property type="entry name" value="TPR-like_helical_dom_sf"/>
</dbReference>
<evidence type="ECO:0000256" key="4">
    <source>
        <dbReference type="ARBA" id="ARBA00023136"/>
    </source>
</evidence>
<dbReference type="Pfam" id="PF14322">
    <property type="entry name" value="SusD-like_3"/>
    <property type="match status" value="1"/>
</dbReference>
<protein>
    <submittedName>
        <fullName evidence="9">RagB/SusD family nutrient uptake outer membrane protein</fullName>
    </submittedName>
</protein>
<accession>A0ABV9T2Z1</accession>
<dbReference type="RefSeq" id="WP_377065614.1">
    <property type="nucleotide sequence ID" value="NZ_JBHSJJ010000008.1"/>
</dbReference>
<keyword evidence="3 6" id="KW-0732">Signal</keyword>
<evidence type="ECO:0000259" key="7">
    <source>
        <dbReference type="Pfam" id="PF07980"/>
    </source>
</evidence>
<evidence type="ECO:0000256" key="6">
    <source>
        <dbReference type="SAM" id="SignalP"/>
    </source>
</evidence>
<sequence length="506" mass="57689">MKKLITYIKVAVILPFAWSCADFLDKNPPDQLSSQMFWENKADFENALTAVYGSLQNSMFSHGMPNWDVLTDNGYGQHNYWGSNPIVQGNVFPSTGGYISSVYYDSYRAIARVNIFLNHLAAYEGSDIGPQERSQFEGEAKYVRAFFYSFLYMSYGSVPLVLDPLSLEDQFQPKVSDEEIRQQIITDLSDAIQQLPDVLYQNNNGHAVKSSAEALMARILLYDAYDPQGNARIDAMNEALPYLASLMAAGYQLAPDYTEVFRDGTQEGNPEILFSIKFLAPDNFTPMDQWYGDWLVVSPLQNLVDTYEYTDGLPKGQSPLQDPNDEFANRDPRLGYTVFEDHVDWGGGNTHVPSNNRPTGYGLKKFLTPDLIPYGYSTRSQQDWVVSRFGEVLLMYAEVLNELEGPSQDVYNAVNRVRGRVGMPSLPVGLSQQEMRERIRHERRVELAFEGLRFYDLKRWKTAEEVLNAVDDGVIPYNFESRFYKWPLPQSEIDRNDGILVQNPDY</sequence>
<keyword evidence="5" id="KW-0998">Cell outer membrane</keyword>
<keyword evidence="4" id="KW-0472">Membrane</keyword>
<feature type="domain" description="RagB/SusD" evidence="7">
    <location>
        <begin position="285"/>
        <end position="506"/>
    </location>
</feature>
<evidence type="ECO:0000259" key="8">
    <source>
        <dbReference type="Pfam" id="PF14322"/>
    </source>
</evidence>
<dbReference type="InterPro" id="IPR033985">
    <property type="entry name" value="SusD-like_N"/>
</dbReference>
<feature type="chain" id="PRO_5046006473" evidence="6">
    <location>
        <begin position="22"/>
        <end position="506"/>
    </location>
</feature>
<comment type="similarity">
    <text evidence="2">Belongs to the SusD family.</text>
</comment>
<gene>
    <name evidence="9" type="ORF">ACFPFU_15150</name>
</gene>